<proteinExistence type="predicted"/>
<feature type="compositionally biased region" description="Basic and acidic residues" evidence="1">
    <location>
        <begin position="72"/>
        <end position="82"/>
    </location>
</feature>
<feature type="compositionally biased region" description="Basic and acidic residues" evidence="1">
    <location>
        <begin position="12"/>
        <end position="21"/>
    </location>
</feature>
<dbReference type="AlphaFoldDB" id="A0A0K2USA1"/>
<dbReference type="EMBL" id="HACA01023798">
    <property type="protein sequence ID" value="CDW41159.1"/>
    <property type="molecule type" value="Transcribed_RNA"/>
</dbReference>
<protein>
    <submittedName>
        <fullName evidence="2">Uncharacterized protein</fullName>
    </submittedName>
</protein>
<organism evidence="2">
    <name type="scientific">Lepeophtheirus salmonis</name>
    <name type="common">Salmon louse</name>
    <name type="synonym">Caligus salmonis</name>
    <dbReference type="NCBI Taxonomy" id="72036"/>
    <lineage>
        <taxon>Eukaryota</taxon>
        <taxon>Metazoa</taxon>
        <taxon>Ecdysozoa</taxon>
        <taxon>Arthropoda</taxon>
        <taxon>Crustacea</taxon>
        <taxon>Multicrustacea</taxon>
        <taxon>Hexanauplia</taxon>
        <taxon>Copepoda</taxon>
        <taxon>Siphonostomatoida</taxon>
        <taxon>Caligidae</taxon>
        <taxon>Lepeophtheirus</taxon>
    </lineage>
</organism>
<reference evidence="2" key="1">
    <citation type="submission" date="2014-05" db="EMBL/GenBank/DDBJ databases">
        <authorList>
            <person name="Chronopoulou M."/>
        </authorList>
    </citation>
    <scope>NUCLEOTIDE SEQUENCE</scope>
    <source>
        <tissue evidence="2">Whole organism</tissue>
    </source>
</reference>
<evidence type="ECO:0000256" key="1">
    <source>
        <dbReference type="SAM" id="MobiDB-lite"/>
    </source>
</evidence>
<sequence length="93" mass="10798">MESTDWGYAYEKYSEQQRHLNDGATDPSPASNSSSPSNNNNHHLTDIGKFIKRTISLQNIKRSPLTKQTSFRTRESTESLDTKRKKPPPQFWW</sequence>
<accession>A0A0K2USA1</accession>
<feature type="compositionally biased region" description="Polar residues" evidence="1">
    <location>
        <begin position="55"/>
        <end position="71"/>
    </location>
</feature>
<name>A0A0K2USA1_LEPSM</name>
<feature type="compositionally biased region" description="Low complexity" evidence="1">
    <location>
        <begin position="27"/>
        <end position="41"/>
    </location>
</feature>
<evidence type="ECO:0000313" key="2">
    <source>
        <dbReference type="EMBL" id="CDW41159.1"/>
    </source>
</evidence>
<feature type="region of interest" description="Disordered" evidence="1">
    <location>
        <begin position="1"/>
        <end position="93"/>
    </location>
</feature>